<gene>
    <name evidence="2" type="ORF">BSL78_14086</name>
</gene>
<keyword evidence="3" id="KW-1185">Reference proteome</keyword>
<protein>
    <submittedName>
        <fullName evidence="2">Putative rap guanine nucleotide exchange factor 1</fullName>
    </submittedName>
</protein>
<feature type="compositionally biased region" description="Polar residues" evidence="1">
    <location>
        <begin position="228"/>
        <end position="238"/>
    </location>
</feature>
<evidence type="ECO:0000313" key="3">
    <source>
        <dbReference type="Proteomes" id="UP000230750"/>
    </source>
</evidence>
<evidence type="ECO:0000313" key="2">
    <source>
        <dbReference type="EMBL" id="PIK49042.1"/>
    </source>
</evidence>
<organism evidence="2 3">
    <name type="scientific">Stichopus japonicus</name>
    <name type="common">Sea cucumber</name>
    <dbReference type="NCBI Taxonomy" id="307972"/>
    <lineage>
        <taxon>Eukaryota</taxon>
        <taxon>Metazoa</taxon>
        <taxon>Echinodermata</taxon>
        <taxon>Eleutherozoa</taxon>
        <taxon>Echinozoa</taxon>
        <taxon>Holothuroidea</taxon>
        <taxon>Aspidochirotacea</taxon>
        <taxon>Aspidochirotida</taxon>
        <taxon>Stichopodidae</taxon>
        <taxon>Apostichopus</taxon>
    </lineage>
</organism>
<reference evidence="2 3" key="1">
    <citation type="journal article" date="2017" name="PLoS Biol.">
        <title>The sea cucumber genome provides insights into morphological evolution and visceral regeneration.</title>
        <authorList>
            <person name="Zhang X."/>
            <person name="Sun L."/>
            <person name="Yuan J."/>
            <person name="Sun Y."/>
            <person name="Gao Y."/>
            <person name="Zhang L."/>
            <person name="Li S."/>
            <person name="Dai H."/>
            <person name="Hamel J.F."/>
            <person name="Liu C."/>
            <person name="Yu Y."/>
            <person name="Liu S."/>
            <person name="Lin W."/>
            <person name="Guo K."/>
            <person name="Jin S."/>
            <person name="Xu P."/>
            <person name="Storey K.B."/>
            <person name="Huan P."/>
            <person name="Zhang T."/>
            <person name="Zhou Y."/>
            <person name="Zhang J."/>
            <person name="Lin C."/>
            <person name="Li X."/>
            <person name="Xing L."/>
            <person name="Huo D."/>
            <person name="Sun M."/>
            <person name="Wang L."/>
            <person name="Mercier A."/>
            <person name="Li F."/>
            <person name="Yang H."/>
            <person name="Xiang J."/>
        </authorList>
    </citation>
    <scope>NUCLEOTIDE SEQUENCE [LARGE SCALE GENOMIC DNA]</scope>
    <source>
        <strain evidence="2">Shaxun</strain>
        <tissue evidence="2">Muscle</tissue>
    </source>
</reference>
<feature type="compositionally biased region" description="Polar residues" evidence="1">
    <location>
        <begin position="367"/>
        <end position="379"/>
    </location>
</feature>
<comment type="caution">
    <text evidence="2">The sequence shown here is derived from an EMBL/GenBank/DDBJ whole genome shotgun (WGS) entry which is preliminary data.</text>
</comment>
<feature type="region of interest" description="Disordered" evidence="1">
    <location>
        <begin position="215"/>
        <end position="252"/>
    </location>
</feature>
<feature type="compositionally biased region" description="Polar residues" evidence="1">
    <location>
        <begin position="34"/>
        <end position="53"/>
    </location>
</feature>
<dbReference type="EMBL" id="MRZV01000485">
    <property type="protein sequence ID" value="PIK49042.1"/>
    <property type="molecule type" value="Genomic_DNA"/>
</dbReference>
<sequence length="462" mass="51420">MLMEDNLCNKLVEMRKDNLKYSTLPLRRKKKKSQQITNDDSSVPSSKSDTPTSGKKKTSLANKARKKMSRSSKEIPVADLPKKMGLTKDVEKLQSCEKSVMAALRWFVDVVKKDIMSMLPGSTTKVLQEVMELTNHLSACHNHDESSTSMNTKHSEVYKNLAKLILWADKVVLHGRQEEGKDPQGDDGAKGITEAVKLSITILVSEYMEKLKDKEQKLKVSQHEQNPKRTSLPAQSTQGPPPLPPKQGRASMFEFPTGYSETLPNKSDFLDRSFSGSAVSVMSRSSEQSHQSNFSSYSTHSSISGASFKSSTVSSVHTDSSSGYSSQATLDGSMSRMSVHSMELRSQICSSTEQFHYSVGERPRSAVETTSPNIPSVQITDPPPLPRKERQYRERKLSDYDNLDPSEAMGLKERCAQLQDTETIGWAIENGMISEDRVSVSRTICLENTDDEPPPLPPKIKH</sequence>
<dbReference type="AlphaFoldDB" id="A0A2G8KM08"/>
<accession>A0A2G8KM08</accession>
<dbReference type="Proteomes" id="UP000230750">
    <property type="component" value="Unassembled WGS sequence"/>
</dbReference>
<feature type="region of interest" description="Disordered" evidence="1">
    <location>
        <begin position="19"/>
        <end position="80"/>
    </location>
</feature>
<feature type="region of interest" description="Disordered" evidence="1">
    <location>
        <begin position="360"/>
        <end position="388"/>
    </location>
</feature>
<feature type="compositionally biased region" description="Basic and acidic residues" evidence="1">
    <location>
        <begin position="215"/>
        <end position="227"/>
    </location>
</feature>
<name>A0A2G8KM08_STIJA</name>
<dbReference type="STRING" id="307972.A0A2G8KM08"/>
<dbReference type="OrthoDB" id="6433948at2759"/>
<feature type="non-terminal residue" evidence="2">
    <location>
        <position position="462"/>
    </location>
</feature>
<proteinExistence type="predicted"/>
<evidence type="ECO:0000256" key="1">
    <source>
        <dbReference type="SAM" id="MobiDB-lite"/>
    </source>
</evidence>
<feature type="compositionally biased region" description="Basic residues" evidence="1">
    <location>
        <begin position="54"/>
        <end position="70"/>
    </location>
</feature>